<dbReference type="Proteomes" id="UP001630127">
    <property type="component" value="Unassembled WGS sequence"/>
</dbReference>
<evidence type="ECO:0000256" key="23">
    <source>
        <dbReference type="SAM" id="Phobius"/>
    </source>
</evidence>
<dbReference type="PROSITE" id="PS00107">
    <property type="entry name" value="PROTEIN_KINASE_ATP"/>
    <property type="match status" value="1"/>
</dbReference>
<evidence type="ECO:0000256" key="14">
    <source>
        <dbReference type="ARBA" id="ARBA00022777"/>
    </source>
</evidence>
<dbReference type="InterPro" id="IPR032675">
    <property type="entry name" value="LRR_dom_sf"/>
</dbReference>
<keyword evidence="5" id="KW-1003">Cell membrane</keyword>
<dbReference type="Gene3D" id="3.30.200.20">
    <property type="entry name" value="Phosphorylase Kinase, domain 1"/>
    <property type="match status" value="1"/>
</dbReference>
<gene>
    <name evidence="25" type="ORF">ACH5RR_041095</name>
</gene>
<keyword evidence="9" id="KW-0808">Transferase</keyword>
<keyword evidence="19" id="KW-0325">Glycoprotein</keyword>
<evidence type="ECO:0000256" key="2">
    <source>
        <dbReference type="ARBA" id="ARBA00004479"/>
    </source>
</evidence>
<dbReference type="SUPFAM" id="SSF52058">
    <property type="entry name" value="L domain-like"/>
    <property type="match status" value="2"/>
</dbReference>
<evidence type="ECO:0000256" key="6">
    <source>
        <dbReference type="ARBA" id="ARBA00022527"/>
    </source>
</evidence>
<evidence type="ECO:0000313" key="25">
    <source>
        <dbReference type="EMBL" id="KAL3498363.1"/>
    </source>
</evidence>
<evidence type="ECO:0000256" key="4">
    <source>
        <dbReference type="ARBA" id="ARBA00012513"/>
    </source>
</evidence>
<keyword evidence="26" id="KW-1185">Reference proteome</keyword>
<accession>A0ABD2XY07</accession>
<keyword evidence="14" id="KW-0418">Kinase</keyword>
<dbReference type="GO" id="GO:0005524">
    <property type="term" value="F:ATP binding"/>
    <property type="evidence" value="ECO:0007669"/>
    <property type="project" value="UniProtKB-UniRule"/>
</dbReference>
<dbReference type="FunFam" id="3.80.10.10:FF:000288">
    <property type="entry name" value="LRR receptor-like serine/threonine-protein kinase EFR"/>
    <property type="match status" value="1"/>
</dbReference>
<evidence type="ECO:0000256" key="17">
    <source>
        <dbReference type="ARBA" id="ARBA00023136"/>
    </source>
</evidence>
<evidence type="ECO:0000256" key="9">
    <source>
        <dbReference type="ARBA" id="ARBA00022679"/>
    </source>
</evidence>
<keyword evidence="6" id="KW-0723">Serine/threonine-protein kinase</keyword>
<evidence type="ECO:0000256" key="11">
    <source>
        <dbReference type="ARBA" id="ARBA00022729"/>
    </source>
</evidence>
<dbReference type="InterPro" id="IPR055414">
    <property type="entry name" value="LRR_R13L4/SHOC2-like"/>
</dbReference>
<keyword evidence="16 23" id="KW-1133">Transmembrane helix</keyword>
<dbReference type="GO" id="GO:0005886">
    <property type="term" value="C:plasma membrane"/>
    <property type="evidence" value="ECO:0007669"/>
    <property type="project" value="UniProtKB-SubCell"/>
</dbReference>
<keyword evidence="18" id="KW-0675">Receptor</keyword>
<evidence type="ECO:0000256" key="5">
    <source>
        <dbReference type="ARBA" id="ARBA00022475"/>
    </source>
</evidence>
<dbReference type="InterPro" id="IPR017441">
    <property type="entry name" value="Protein_kinase_ATP_BS"/>
</dbReference>
<evidence type="ECO:0000313" key="26">
    <source>
        <dbReference type="Proteomes" id="UP001630127"/>
    </source>
</evidence>
<dbReference type="Pfam" id="PF07714">
    <property type="entry name" value="PK_Tyr_Ser-Thr"/>
    <property type="match status" value="1"/>
</dbReference>
<dbReference type="InterPro" id="IPR011009">
    <property type="entry name" value="Kinase-like_dom_sf"/>
</dbReference>
<evidence type="ECO:0000256" key="16">
    <source>
        <dbReference type="ARBA" id="ARBA00022989"/>
    </source>
</evidence>
<dbReference type="Pfam" id="PF13855">
    <property type="entry name" value="LRR_8"/>
    <property type="match status" value="2"/>
</dbReference>
<evidence type="ECO:0000256" key="15">
    <source>
        <dbReference type="ARBA" id="ARBA00022840"/>
    </source>
</evidence>
<dbReference type="FunFam" id="3.80.10.10:FF:000095">
    <property type="entry name" value="LRR receptor-like serine/threonine-protein kinase GSO1"/>
    <property type="match status" value="1"/>
</dbReference>
<dbReference type="SUPFAM" id="SSF56112">
    <property type="entry name" value="Protein kinase-like (PK-like)"/>
    <property type="match status" value="1"/>
</dbReference>
<organism evidence="25 26">
    <name type="scientific">Cinchona calisaya</name>
    <dbReference type="NCBI Taxonomy" id="153742"/>
    <lineage>
        <taxon>Eukaryota</taxon>
        <taxon>Viridiplantae</taxon>
        <taxon>Streptophyta</taxon>
        <taxon>Embryophyta</taxon>
        <taxon>Tracheophyta</taxon>
        <taxon>Spermatophyta</taxon>
        <taxon>Magnoliopsida</taxon>
        <taxon>eudicotyledons</taxon>
        <taxon>Gunneridae</taxon>
        <taxon>Pentapetalae</taxon>
        <taxon>asterids</taxon>
        <taxon>lamiids</taxon>
        <taxon>Gentianales</taxon>
        <taxon>Rubiaceae</taxon>
        <taxon>Cinchonoideae</taxon>
        <taxon>Cinchoneae</taxon>
        <taxon>Cinchona</taxon>
    </lineage>
</organism>
<keyword evidence="7" id="KW-0597">Phosphoprotein</keyword>
<evidence type="ECO:0000256" key="1">
    <source>
        <dbReference type="ARBA" id="ARBA00004162"/>
    </source>
</evidence>
<evidence type="ECO:0000256" key="3">
    <source>
        <dbReference type="ARBA" id="ARBA00008684"/>
    </source>
</evidence>
<evidence type="ECO:0000256" key="8">
    <source>
        <dbReference type="ARBA" id="ARBA00022614"/>
    </source>
</evidence>
<dbReference type="SMART" id="SM00220">
    <property type="entry name" value="S_TKc"/>
    <property type="match status" value="1"/>
</dbReference>
<evidence type="ECO:0000256" key="20">
    <source>
        <dbReference type="ARBA" id="ARBA00047899"/>
    </source>
</evidence>
<feature type="domain" description="Protein kinase" evidence="24">
    <location>
        <begin position="732"/>
        <end position="1044"/>
    </location>
</feature>
<keyword evidence="13 22" id="KW-0547">Nucleotide-binding</keyword>
<reference evidence="25 26" key="1">
    <citation type="submission" date="2024-11" db="EMBL/GenBank/DDBJ databases">
        <title>A near-complete genome assembly of Cinchona calisaya.</title>
        <authorList>
            <person name="Lian D.C."/>
            <person name="Zhao X.W."/>
            <person name="Wei L."/>
        </authorList>
    </citation>
    <scope>NUCLEOTIDE SEQUENCE [LARGE SCALE GENOMIC DNA]</scope>
    <source>
        <tissue evidence="25">Nenye</tissue>
    </source>
</reference>
<dbReference type="GO" id="GO:0004674">
    <property type="term" value="F:protein serine/threonine kinase activity"/>
    <property type="evidence" value="ECO:0007669"/>
    <property type="project" value="UniProtKB-KW"/>
</dbReference>
<sequence length="1055" mass="117110">MFPSETENMGVQNPTSWRLWSSSLANILLLPVILVAMNLSIDHASAANQFRNETDRLALLEFKNQISDDPYGVLNSWNNSQHHCQWQGVTCGTRHQRVMALTFFDKSLSGTISPHIGNLSFMKFINLGNNKLHGEIPQEVGRLVRLRFLNLSRNTLSGEIPINLSHCLQMTAIGLSRNRLEGKIPSELSNFKRLEYFSLHFNNLTGAIPSSIGNLSSLTTLSLSFNNLEGNLPKEMGFVRSLTKIGIAANKLSGSIPASIYNISGIVIISIPQNFFSGDLPSNIGLNLPNLQLLEIGGNKFYGNIPLSITNASGLKILDLGLNKFYGRVPTNLGDLPNLQTLGLEENLLGSNSKRDLKFIASLTNCSNLEFVSLSSNNFGGEIPKVMANLSYQLTDLLLGGNKLSGTIPDGFGNLFNLLYLDMSWNSLSGVIPSDFGKFQNLQALTLQANRLSGEILPTLCNVTTLYYLGLAGNRLEGRNVFDNVLMNCHNLQELFVDLNNLSGVISPHFFEMHSSLVNMTLAHNILSGSLPLEVGKLIHLVVLDVSYNSFSGEIPKTLIECSNLEHLYMQSNFFHGMIPQNLAFLKSIQDLDLSSNNLTGKIPRDLEKLQFLRYLNLSFNNLEGEIPTGGIFRNTSQISLIGNDKLCGGIPELDFPSCPVIKGKKEGKLKVTIVLSTILPFVVLVLGIMWFYFVIYQKRVGRKVDLSSMPTRVEKLLRLSYHELHRATSGFSQENLIGLGSFGHVYRGRLDQHGNKLVAVKVLDLQKKGASKTFKAECRILRNIRHRNLVSIISYCSTIDFKGHEFKALVYEFMENGNLDLWLHQETIEQAISSSNLNLLQCLNIAIDVASALHYLHNHCETTIVHCDLKPSNILLDNDLVAHVGDFGLARLLLETVNTSYEQGTSSTIAIKGSIGYAAPEYGMGHAASTKGDVYSYGILLLEMITRRRPTDDMFKDGLDLHNYASMALPEQVFKIVDPLLISTRDENGETTGGKQIINVEKKMKCLVSLLKIGLKCSARLPDDRMQMSEVMRKLLLIKDAFLSVKIHKENIDD</sequence>
<comment type="caution">
    <text evidence="25">The sequence shown here is derived from an EMBL/GenBank/DDBJ whole genome shotgun (WGS) entry which is preliminary data.</text>
</comment>
<name>A0ABD2XY07_9GENT</name>
<evidence type="ECO:0000256" key="22">
    <source>
        <dbReference type="PROSITE-ProRule" id="PRU10141"/>
    </source>
</evidence>
<evidence type="ECO:0000256" key="19">
    <source>
        <dbReference type="ARBA" id="ARBA00023180"/>
    </source>
</evidence>
<keyword evidence="8" id="KW-0433">Leucine-rich repeat</keyword>
<dbReference type="PROSITE" id="PS50011">
    <property type="entry name" value="PROTEIN_KINASE_DOM"/>
    <property type="match status" value="1"/>
</dbReference>
<dbReference type="InterPro" id="IPR001611">
    <property type="entry name" value="Leu-rich_rpt"/>
</dbReference>
<dbReference type="SMART" id="SM00369">
    <property type="entry name" value="LRR_TYP"/>
    <property type="match status" value="6"/>
</dbReference>
<dbReference type="FunFam" id="1.10.510.10:FF:000358">
    <property type="entry name" value="Putative leucine-rich repeat receptor-like serine/threonine-protein kinase"/>
    <property type="match status" value="1"/>
</dbReference>
<dbReference type="GO" id="GO:0006952">
    <property type="term" value="P:defense response"/>
    <property type="evidence" value="ECO:0007669"/>
    <property type="project" value="UniProtKB-ARBA"/>
</dbReference>
<dbReference type="PANTHER" id="PTHR27008:SF592">
    <property type="entry name" value="LEUCINE-RICH REPEAT RECEPTOR-LIKE PROTEIN KINASE FAMILY PROTEIN-RELATED"/>
    <property type="match status" value="1"/>
</dbReference>
<keyword evidence="11" id="KW-0732">Signal</keyword>
<dbReference type="Gene3D" id="1.10.510.10">
    <property type="entry name" value="Transferase(Phosphotransferase) domain 1"/>
    <property type="match status" value="1"/>
</dbReference>
<feature type="transmembrane region" description="Helical" evidence="23">
    <location>
        <begin position="672"/>
        <end position="694"/>
    </location>
</feature>
<comment type="similarity">
    <text evidence="3">Belongs to the protein kinase superfamily. Ser/Thr protein kinase family.</text>
</comment>
<dbReference type="AlphaFoldDB" id="A0ABD2XY07"/>
<evidence type="ECO:0000256" key="7">
    <source>
        <dbReference type="ARBA" id="ARBA00022553"/>
    </source>
</evidence>
<dbReference type="InterPro" id="IPR051809">
    <property type="entry name" value="Plant_receptor-like_S/T_kinase"/>
</dbReference>
<dbReference type="InterPro" id="IPR003591">
    <property type="entry name" value="Leu-rich_rpt_typical-subtyp"/>
</dbReference>
<proteinExistence type="inferred from homology"/>
<dbReference type="PROSITE" id="PS00108">
    <property type="entry name" value="PROTEIN_KINASE_ST"/>
    <property type="match status" value="1"/>
</dbReference>
<dbReference type="InterPro" id="IPR000719">
    <property type="entry name" value="Prot_kinase_dom"/>
</dbReference>
<keyword evidence="10 23" id="KW-0812">Transmembrane</keyword>
<comment type="catalytic activity">
    <reaction evidence="21">
        <text>L-seryl-[protein] + ATP = O-phospho-L-seryl-[protein] + ADP + H(+)</text>
        <dbReference type="Rhea" id="RHEA:17989"/>
        <dbReference type="Rhea" id="RHEA-COMP:9863"/>
        <dbReference type="Rhea" id="RHEA-COMP:11604"/>
        <dbReference type="ChEBI" id="CHEBI:15378"/>
        <dbReference type="ChEBI" id="CHEBI:29999"/>
        <dbReference type="ChEBI" id="CHEBI:30616"/>
        <dbReference type="ChEBI" id="CHEBI:83421"/>
        <dbReference type="ChEBI" id="CHEBI:456216"/>
        <dbReference type="EC" id="2.7.11.1"/>
    </reaction>
</comment>
<keyword evidence="12" id="KW-0677">Repeat</keyword>
<comment type="catalytic activity">
    <reaction evidence="20">
        <text>L-threonyl-[protein] + ATP = O-phospho-L-threonyl-[protein] + ADP + H(+)</text>
        <dbReference type="Rhea" id="RHEA:46608"/>
        <dbReference type="Rhea" id="RHEA-COMP:11060"/>
        <dbReference type="Rhea" id="RHEA-COMP:11605"/>
        <dbReference type="ChEBI" id="CHEBI:15378"/>
        <dbReference type="ChEBI" id="CHEBI:30013"/>
        <dbReference type="ChEBI" id="CHEBI:30616"/>
        <dbReference type="ChEBI" id="CHEBI:61977"/>
        <dbReference type="ChEBI" id="CHEBI:456216"/>
        <dbReference type="EC" id="2.7.11.1"/>
    </reaction>
</comment>
<protein>
    <recommendedName>
        <fullName evidence="4">non-specific serine/threonine protein kinase</fullName>
        <ecNumber evidence="4">2.7.11.1</ecNumber>
    </recommendedName>
</protein>
<dbReference type="EC" id="2.7.11.1" evidence="4"/>
<dbReference type="EMBL" id="JBJUIK010000017">
    <property type="protein sequence ID" value="KAL3498363.1"/>
    <property type="molecule type" value="Genomic_DNA"/>
</dbReference>
<comment type="subcellular location">
    <subcellularLocation>
        <location evidence="1">Cell membrane</location>
        <topology evidence="1">Single-pass membrane protein</topology>
    </subcellularLocation>
    <subcellularLocation>
        <location evidence="2">Membrane</location>
        <topology evidence="2">Single-pass type I membrane protein</topology>
    </subcellularLocation>
</comment>
<evidence type="ECO:0000256" key="21">
    <source>
        <dbReference type="ARBA" id="ARBA00048679"/>
    </source>
</evidence>
<evidence type="ECO:0000256" key="18">
    <source>
        <dbReference type="ARBA" id="ARBA00023170"/>
    </source>
</evidence>
<dbReference type="InterPro" id="IPR008271">
    <property type="entry name" value="Ser/Thr_kinase_AS"/>
</dbReference>
<evidence type="ECO:0000256" key="13">
    <source>
        <dbReference type="ARBA" id="ARBA00022741"/>
    </source>
</evidence>
<dbReference type="InterPro" id="IPR001245">
    <property type="entry name" value="Ser-Thr/Tyr_kinase_cat_dom"/>
</dbReference>
<keyword evidence="15 22" id="KW-0067">ATP-binding</keyword>
<evidence type="ECO:0000259" key="24">
    <source>
        <dbReference type="PROSITE" id="PS50011"/>
    </source>
</evidence>
<dbReference type="InterPro" id="IPR013210">
    <property type="entry name" value="LRR_N_plant-typ"/>
</dbReference>
<dbReference type="GO" id="GO:0051707">
    <property type="term" value="P:response to other organism"/>
    <property type="evidence" value="ECO:0007669"/>
    <property type="project" value="UniProtKB-ARBA"/>
</dbReference>
<dbReference type="FunFam" id="3.30.200.20:FF:000432">
    <property type="entry name" value="LRR receptor-like serine/threonine-protein kinase EFR"/>
    <property type="match status" value="1"/>
</dbReference>
<dbReference type="Pfam" id="PF08263">
    <property type="entry name" value="LRRNT_2"/>
    <property type="match status" value="1"/>
</dbReference>
<dbReference type="PANTHER" id="PTHR27008">
    <property type="entry name" value="OS04G0122200 PROTEIN"/>
    <property type="match status" value="1"/>
</dbReference>
<keyword evidence="17 23" id="KW-0472">Membrane</keyword>
<dbReference type="Gene3D" id="3.80.10.10">
    <property type="entry name" value="Ribonuclease Inhibitor"/>
    <property type="match status" value="3"/>
</dbReference>
<evidence type="ECO:0000256" key="10">
    <source>
        <dbReference type="ARBA" id="ARBA00022692"/>
    </source>
</evidence>
<evidence type="ECO:0000256" key="12">
    <source>
        <dbReference type="ARBA" id="ARBA00022737"/>
    </source>
</evidence>
<dbReference type="Pfam" id="PF23598">
    <property type="entry name" value="LRR_14"/>
    <property type="match status" value="1"/>
</dbReference>
<feature type="binding site" evidence="22">
    <location>
        <position position="762"/>
    </location>
    <ligand>
        <name>ATP</name>
        <dbReference type="ChEBI" id="CHEBI:30616"/>
    </ligand>
</feature>
<dbReference type="Pfam" id="PF00560">
    <property type="entry name" value="LRR_1"/>
    <property type="match status" value="2"/>
</dbReference>